<keyword evidence="4 7" id="KW-0187">Copper transport</keyword>
<comment type="similarity">
    <text evidence="2 7">Belongs to the copper transporter (Ctr) (TC 1.A.56) family. SLC31A subfamily.</text>
</comment>
<evidence type="ECO:0000256" key="7">
    <source>
        <dbReference type="RuleBase" id="RU367022"/>
    </source>
</evidence>
<keyword evidence="7" id="KW-0406">Ion transport</keyword>
<keyword evidence="6 7" id="KW-0472">Membrane</keyword>
<dbReference type="EMBL" id="JBJKBG010000008">
    <property type="protein sequence ID" value="KAL3729057.1"/>
    <property type="molecule type" value="Genomic_DNA"/>
</dbReference>
<dbReference type="PANTHER" id="PTHR12483:SF27">
    <property type="entry name" value="COPPER TRANSPORT PROTEIN CTR1"/>
    <property type="match status" value="1"/>
</dbReference>
<name>A0ABD3JQZ3_EUCGL</name>
<gene>
    <name evidence="8" type="ORF">ACJRO7_033628</name>
</gene>
<dbReference type="InterPro" id="IPR007274">
    <property type="entry name" value="Cop_transporter"/>
</dbReference>
<dbReference type="Proteomes" id="UP001634007">
    <property type="component" value="Unassembled WGS sequence"/>
</dbReference>
<evidence type="ECO:0000313" key="9">
    <source>
        <dbReference type="Proteomes" id="UP001634007"/>
    </source>
</evidence>
<sequence length="131" mass="14319">MMHMTLYWSRYVTLLFDSWRTDSWPSYFVSLAACFLVFAFYQSLASSSAAAVSPLLLKAGASRLARSARLGVALLFGLNSAIGYLLMLAIMSFNKGVFLAIISGLTVGYYVFRFEDEGVAVVVLDNPCACA</sequence>
<keyword evidence="7" id="KW-0186">Copper</keyword>
<evidence type="ECO:0000256" key="2">
    <source>
        <dbReference type="ARBA" id="ARBA00006921"/>
    </source>
</evidence>
<proteinExistence type="inferred from homology"/>
<keyword evidence="5 7" id="KW-1133">Transmembrane helix</keyword>
<feature type="transmembrane region" description="Helical" evidence="7">
    <location>
        <begin position="67"/>
        <end position="89"/>
    </location>
</feature>
<comment type="subcellular location">
    <subcellularLocation>
        <location evidence="1 7">Membrane</location>
        <topology evidence="1 7">Multi-pass membrane protein</topology>
    </subcellularLocation>
</comment>
<feature type="transmembrane region" description="Helical" evidence="7">
    <location>
        <begin position="96"/>
        <end position="112"/>
    </location>
</feature>
<evidence type="ECO:0000256" key="5">
    <source>
        <dbReference type="ARBA" id="ARBA00022989"/>
    </source>
</evidence>
<dbReference type="AlphaFoldDB" id="A0ABD3JQZ3"/>
<reference evidence="8 9" key="1">
    <citation type="submission" date="2024-11" db="EMBL/GenBank/DDBJ databases">
        <title>Chromosome-level genome assembly of Eucalyptus globulus Labill. provides insights into its genome evolution.</title>
        <authorList>
            <person name="Li X."/>
        </authorList>
    </citation>
    <scope>NUCLEOTIDE SEQUENCE [LARGE SCALE GENOMIC DNA]</scope>
    <source>
        <strain evidence="8">CL2024</strain>
        <tissue evidence="8">Fresh tender leaves</tissue>
    </source>
</reference>
<dbReference type="PANTHER" id="PTHR12483">
    <property type="entry name" value="SOLUTE CARRIER FAMILY 31 COPPER TRANSPORTERS"/>
    <property type="match status" value="1"/>
</dbReference>
<accession>A0ABD3JQZ3</accession>
<keyword evidence="7" id="KW-0813">Transport</keyword>
<evidence type="ECO:0000256" key="1">
    <source>
        <dbReference type="ARBA" id="ARBA00004141"/>
    </source>
</evidence>
<evidence type="ECO:0000256" key="3">
    <source>
        <dbReference type="ARBA" id="ARBA00022692"/>
    </source>
</evidence>
<evidence type="ECO:0000313" key="8">
    <source>
        <dbReference type="EMBL" id="KAL3729057.1"/>
    </source>
</evidence>
<keyword evidence="9" id="KW-1185">Reference proteome</keyword>
<dbReference type="GO" id="GO:0005375">
    <property type="term" value="F:copper ion transmembrane transporter activity"/>
    <property type="evidence" value="ECO:0007669"/>
    <property type="project" value="UniProtKB-UniRule"/>
</dbReference>
<dbReference type="GO" id="GO:0016020">
    <property type="term" value="C:membrane"/>
    <property type="evidence" value="ECO:0007669"/>
    <property type="project" value="UniProtKB-SubCell"/>
</dbReference>
<evidence type="ECO:0000256" key="4">
    <source>
        <dbReference type="ARBA" id="ARBA00022796"/>
    </source>
</evidence>
<comment type="caution">
    <text evidence="8">The sequence shown here is derived from an EMBL/GenBank/DDBJ whole genome shotgun (WGS) entry which is preliminary data.</text>
</comment>
<keyword evidence="3 7" id="KW-0812">Transmembrane</keyword>
<dbReference type="Pfam" id="PF04145">
    <property type="entry name" value="Ctr"/>
    <property type="match status" value="1"/>
</dbReference>
<protein>
    <recommendedName>
        <fullName evidence="7">Copper transport protein</fullName>
    </recommendedName>
</protein>
<organism evidence="8 9">
    <name type="scientific">Eucalyptus globulus</name>
    <name type="common">Tasmanian blue gum</name>
    <dbReference type="NCBI Taxonomy" id="34317"/>
    <lineage>
        <taxon>Eukaryota</taxon>
        <taxon>Viridiplantae</taxon>
        <taxon>Streptophyta</taxon>
        <taxon>Embryophyta</taxon>
        <taxon>Tracheophyta</taxon>
        <taxon>Spermatophyta</taxon>
        <taxon>Magnoliopsida</taxon>
        <taxon>eudicotyledons</taxon>
        <taxon>Gunneridae</taxon>
        <taxon>Pentapetalae</taxon>
        <taxon>rosids</taxon>
        <taxon>malvids</taxon>
        <taxon>Myrtales</taxon>
        <taxon>Myrtaceae</taxon>
        <taxon>Myrtoideae</taxon>
        <taxon>Eucalypteae</taxon>
        <taxon>Eucalyptus</taxon>
    </lineage>
</organism>
<evidence type="ECO:0000256" key="6">
    <source>
        <dbReference type="ARBA" id="ARBA00023136"/>
    </source>
</evidence>